<dbReference type="Gene3D" id="3.60.10.10">
    <property type="entry name" value="Endonuclease/exonuclease/phosphatase"/>
    <property type="match status" value="1"/>
</dbReference>
<organism evidence="1 2">
    <name type="scientific">Acer yangbiense</name>
    <dbReference type="NCBI Taxonomy" id="1000413"/>
    <lineage>
        <taxon>Eukaryota</taxon>
        <taxon>Viridiplantae</taxon>
        <taxon>Streptophyta</taxon>
        <taxon>Embryophyta</taxon>
        <taxon>Tracheophyta</taxon>
        <taxon>Spermatophyta</taxon>
        <taxon>Magnoliopsida</taxon>
        <taxon>eudicotyledons</taxon>
        <taxon>Gunneridae</taxon>
        <taxon>Pentapetalae</taxon>
        <taxon>rosids</taxon>
        <taxon>malvids</taxon>
        <taxon>Sapindales</taxon>
        <taxon>Sapindaceae</taxon>
        <taxon>Hippocastanoideae</taxon>
        <taxon>Acereae</taxon>
        <taxon>Acer</taxon>
    </lineage>
</organism>
<proteinExistence type="predicted"/>
<dbReference type="AlphaFoldDB" id="A0A5C7IW34"/>
<gene>
    <name evidence="1" type="ORF">EZV62_001315</name>
</gene>
<dbReference type="PANTHER" id="PTHR33710">
    <property type="entry name" value="BNAC02G09200D PROTEIN"/>
    <property type="match status" value="1"/>
</dbReference>
<accession>A0A5C7IW34</accession>
<sequence length="529" mass="60702">MGLGLNLDKNKWFEVAVEEWVARPESDITEITYLAMLFYRRDLRSRSVESHELPQLECQGSRQPEAVQILTPVDQVGLSGGLALLWKEGFNVQIKSFSSSHIDSIVVDSRGNCWRFNGFYSSLKYGERQHSWTLLRHLSELFNLPWLCCRDFNEISMASEKKRGNDKPYSLLSAFRDFLNLCEFRDLGFIGSPFTWWNKRDGINAIFEILDHGLGTSSWCNLFPSNSVCHLSYWGSDHRPLLIEFGSLSQTRHSNGPSRSRRFHMEEMWIKFQDCEDIISSSWKESSKASEMKDIQEKINTCALNLSRWSHQKFGGNVKDCLMLKNCLKAYEAASGQSCVAFNLALDSTIRIRDWNSALVRNSFLPDDANLILNLPQLSLNRDDTLCWHFDKRGFYSVRRGYKLAVDVQCMLLGEKVLQCISASDFSKIVVFLSSSINNDLFNLFILGCWHLWTNRNCVVHGSASWVAADMVAWVDNFANEFRMANEPSHKEILSHQSIWKPPKLGGFKINYDASFRLRSSKAIVVVII</sequence>
<dbReference type="SUPFAM" id="SSF56219">
    <property type="entry name" value="DNase I-like"/>
    <property type="match status" value="1"/>
</dbReference>
<dbReference type="EMBL" id="VAHF01000001">
    <property type="protein sequence ID" value="TXG72736.1"/>
    <property type="molecule type" value="Genomic_DNA"/>
</dbReference>
<name>A0A5C7IW34_9ROSI</name>
<evidence type="ECO:0000313" key="1">
    <source>
        <dbReference type="EMBL" id="TXG72736.1"/>
    </source>
</evidence>
<dbReference type="Proteomes" id="UP000323000">
    <property type="component" value="Chromosome 1"/>
</dbReference>
<dbReference type="InterPro" id="IPR036691">
    <property type="entry name" value="Endo/exonu/phosph_ase_sf"/>
</dbReference>
<evidence type="ECO:0008006" key="3">
    <source>
        <dbReference type="Google" id="ProtNLM"/>
    </source>
</evidence>
<comment type="caution">
    <text evidence="1">The sequence shown here is derived from an EMBL/GenBank/DDBJ whole genome shotgun (WGS) entry which is preliminary data.</text>
</comment>
<dbReference type="PANTHER" id="PTHR33710:SF71">
    <property type="entry name" value="ENDONUCLEASE_EXONUCLEASE_PHOSPHATASE DOMAIN-CONTAINING PROTEIN"/>
    <property type="match status" value="1"/>
</dbReference>
<protein>
    <recommendedName>
        <fullName evidence="3">Endonuclease/exonuclease/phosphatase domain-containing protein</fullName>
    </recommendedName>
</protein>
<reference evidence="2" key="1">
    <citation type="journal article" date="2019" name="Gigascience">
        <title>De novo genome assembly of the endangered Acer yangbiense, a plant species with extremely small populations endemic to Yunnan Province, China.</title>
        <authorList>
            <person name="Yang J."/>
            <person name="Wariss H.M."/>
            <person name="Tao L."/>
            <person name="Zhang R."/>
            <person name="Yun Q."/>
            <person name="Hollingsworth P."/>
            <person name="Dao Z."/>
            <person name="Luo G."/>
            <person name="Guo H."/>
            <person name="Ma Y."/>
            <person name="Sun W."/>
        </authorList>
    </citation>
    <scope>NUCLEOTIDE SEQUENCE [LARGE SCALE GENOMIC DNA]</scope>
    <source>
        <strain evidence="2">cv. Malutang</strain>
    </source>
</reference>
<evidence type="ECO:0000313" key="2">
    <source>
        <dbReference type="Proteomes" id="UP000323000"/>
    </source>
</evidence>
<keyword evidence="2" id="KW-1185">Reference proteome</keyword>
<dbReference type="OrthoDB" id="1001388at2759"/>